<dbReference type="InterPro" id="IPR010435">
    <property type="entry name" value="C5a/SBT2-like_Fn3"/>
</dbReference>
<dbReference type="InterPro" id="IPR015500">
    <property type="entry name" value="Peptidase_S8_subtilisin-rel"/>
</dbReference>
<dbReference type="InterPro" id="IPR000209">
    <property type="entry name" value="Peptidase_S8/S53_dom"/>
</dbReference>
<name>A0A545UTI2_9HYPO</name>
<feature type="domain" description="C5a peptidase/Subtilisin-like protease SBT2-like Fn3-like" evidence="8">
    <location>
        <begin position="329"/>
        <end position="446"/>
    </location>
</feature>
<dbReference type="InterPro" id="IPR034187">
    <property type="entry name" value="Peptidases_S8_5"/>
</dbReference>
<dbReference type="PROSITE" id="PS00138">
    <property type="entry name" value="SUBTILASE_SER"/>
    <property type="match status" value="1"/>
</dbReference>
<keyword evidence="10" id="KW-1185">Reference proteome</keyword>
<keyword evidence="3" id="KW-0732">Signal</keyword>
<feature type="active site" description="Charge relay system" evidence="6">
    <location>
        <position position="53"/>
    </location>
</feature>
<evidence type="ECO:0000313" key="9">
    <source>
        <dbReference type="EMBL" id="TQV92777.1"/>
    </source>
</evidence>
<dbReference type="PROSITE" id="PS51892">
    <property type="entry name" value="SUBTILASE"/>
    <property type="match status" value="1"/>
</dbReference>
<dbReference type="STRING" id="43265.A0A545UTI2"/>
<proteinExistence type="inferred from homology"/>
<organism evidence="9 10">
    <name type="scientific">Cordyceps javanica</name>
    <dbReference type="NCBI Taxonomy" id="43265"/>
    <lineage>
        <taxon>Eukaryota</taxon>
        <taxon>Fungi</taxon>
        <taxon>Dikarya</taxon>
        <taxon>Ascomycota</taxon>
        <taxon>Pezizomycotina</taxon>
        <taxon>Sordariomycetes</taxon>
        <taxon>Hypocreomycetidae</taxon>
        <taxon>Hypocreales</taxon>
        <taxon>Cordycipitaceae</taxon>
        <taxon>Cordyceps</taxon>
    </lineage>
</organism>
<dbReference type="Proteomes" id="UP000315783">
    <property type="component" value="Unassembled WGS sequence"/>
</dbReference>
<evidence type="ECO:0000259" key="8">
    <source>
        <dbReference type="Pfam" id="PF06280"/>
    </source>
</evidence>
<dbReference type="PANTHER" id="PTHR43806:SF66">
    <property type="entry name" value="SERIN ENDOPEPTIDASE"/>
    <property type="match status" value="1"/>
</dbReference>
<dbReference type="SUPFAM" id="SSF52743">
    <property type="entry name" value="Subtilisin-like"/>
    <property type="match status" value="1"/>
</dbReference>
<dbReference type="GO" id="GO:0006508">
    <property type="term" value="P:proteolysis"/>
    <property type="evidence" value="ECO:0007669"/>
    <property type="project" value="UniProtKB-KW"/>
</dbReference>
<dbReference type="PROSITE" id="PS00137">
    <property type="entry name" value="SUBTILASE_HIS"/>
    <property type="match status" value="1"/>
</dbReference>
<dbReference type="Pfam" id="PF06280">
    <property type="entry name" value="fn3_5"/>
    <property type="match status" value="1"/>
</dbReference>
<keyword evidence="5 6" id="KW-0720">Serine protease</keyword>
<dbReference type="OrthoDB" id="10256524at2759"/>
<dbReference type="PRINTS" id="PR00723">
    <property type="entry name" value="SUBTILISIN"/>
</dbReference>
<dbReference type="PANTHER" id="PTHR43806">
    <property type="entry name" value="PEPTIDASE S8"/>
    <property type="match status" value="1"/>
</dbReference>
<accession>A0A545UTI2</accession>
<keyword evidence="2 6" id="KW-0645">Protease</keyword>
<feature type="domain" description="Peptidase S8/S53" evidence="7">
    <location>
        <begin position="44"/>
        <end position="309"/>
    </location>
</feature>
<dbReference type="InterPro" id="IPR022398">
    <property type="entry name" value="Peptidase_S8_His-AS"/>
</dbReference>
<feature type="active site" description="Charge relay system" evidence="6">
    <location>
        <position position="261"/>
    </location>
</feature>
<dbReference type="Gene3D" id="3.40.50.200">
    <property type="entry name" value="Peptidase S8/S53 domain"/>
    <property type="match status" value="1"/>
</dbReference>
<feature type="active site" description="Charge relay system" evidence="6">
    <location>
        <position position="94"/>
    </location>
</feature>
<evidence type="ECO:0000256" key="2">
    <source>
        <dbReference type="ARBA" id="ARBA00022670"/>
    </source>
</evidence>
<protein>
    <submittedName>
        <fullName evidence="9">Subtilisin</fullName>
    </submittedName>
</protein>
<keyword evidence="4 6" id="KW-0378">Hydrolase</keyword>
<gene>
    <name evidence="9" type="ORF">IF1G_08701</name>
</gene>
<evidence type="ECO:0000256" key="6">
    <source>
        <dbReference type="PROSITE-ProRule" id="PRU01240"/>
    </source>
</evidence>
<evidence type="ECO:0000313" key="10">
    <source>
        <dbReference type="Proteomes" id="UP000315783"/>
    </source>
</evidence>
<dbReference type="Pfam" id="PF00082">
    <property type="entry name" value="Peptidase_S8"/>
    <property type="match status" value="1"/>
</dbReference>
<dbReference type="GO" id="GO:0016020">
    <property type="term" value="C:membrane"/>
    <property type="evidence" value="ECO:0007669"/>
    <property type="project" value="InterPro"/>
</dbReference>
<dbReference type="InterPro" id="IPR036852">
    <property type="entry name" value="Peptidase_S8/S53_dom_sf"/>
</dbReference>
<evidence type="ECO:0000256" key="1">
    <source>
        <dbReference type="ARBA" id="ARBA00011073"/>
    </source>
</evidence>
<dbReference type="GO" id="GO:0004252">
    <property type="term" value="F:serine-type endopeptidase activity"/>
    <property type="evidence" value="ECO:0007669"/>
    <property type="project" value="UniProtKB-UniRule"/>
</dbReference>
<sequence>MTELLEALQRRDSRGYKARDTVDKAPWTHIMTQVDKLHKEGYTGKGIKIGIVDTGVNYSIPALGGCFGPNCRVAFGGTFDGFTMTPDPMSEINHGTIVASILAGNSKEDGFVGAAPDATLGAYMILDKDNIATYGEDNIMAAWLQAEKDGMQIIVSSFGQQGGNWAQMPTALLISRLVAKGIPCISGLGNQRSRGLFEVSSTASGRGAIAVNSFTDYRGIAVKSAAGPTPELDIKPQVGAPGERVPVINNDGSYGSDSGTSFAAPLVAGIMALVAEARGTFDPAVLESLLMSTAAPQGAPFSVALQGAGLVQAWNAAHASTIVRPTSLAFNDTDHRVPTLSLSITNGAKSDVQYQLSNVAAELVHTLNEKGVKFSSSNPPVPPTANSDQIKLSHSNFTLGPGQTISVEISASDPEGVDVDRLPVWSGYIKIQESGSANKSLTVPYLGVAGSLRSMTVMEKGARSVAVRDMRRPKKFSYKDVESTVVQDPPSMKSQPGRIQSFEWPANVQHGNPVARFNLFIGTPRLEVYVVPLDICQEESSKSSSLDLGRACVPETSLSEVGGIKSLGVIPGYSHDHRSRGLNENAFEFTGLLESGQFAPPGRYKFVARALAILGDADNDAHWQVEETMSFVFGYEANLMDPR</sequence>
<evidence type="ECO:0000256" key="4">
    <source>
        <dbReference type="ARBA" id="ARBA00022801"/>
    </source>
</evidence>
<comment type="similarity">
    <text evidence="1 6">Belongs to the peptidase S8 family.</text>
</comment>
<dbReference type="EMBL" id="SPUK01000014">
    <property type="protein sequence ID" value="TQV92777.1"/>
    <property type="molecule type" value="Genomic_DNA"/>
</dbReference>
<dbReference type="CDD" id="cd07489">
    <property type="entry name" value="Peptidases_S8_5"/>
    <property type="match status" value="1"/>
</dbReference>
<comment type="caution">
    <text evidence="9">The sequence shown here is derived from an EMBL/GenBank/DDBJ whole genome shotgun (WGS) entry which is preliminary data.</text>
</comment>
<dbReference type="AlphaFoldDB" id="A0A545UTI2"/>
<evidence type="ECO:0000256" key="5">
    <source>
        <dbReference type="ARBA" id="ARBA00022825"/>
    </source>
</evidence>
<evidence type="ECO:0000256" key="3">
    <source>
        <dbReference type="ARBA" id="ARBA00022729"/>
    </source>
</evidence>
<dbReference type="InterPro" id="IPR023828">
    <property type="entry name" value="Peptidase_S8_Ser-AS"/>
</dbReference>
<reference evidence="9 10" key="1">
    <citation type="journal article" date="2019" name="Appl. Microbiol. Biotechnol.">
        <title>Genome sequence of Isaria javanica and comparative genome analysis insights into family S53 peptidase evolution in fungal entomopathogens.</title>
        <authorList>
            <person name="Lin R."/>
            <person name="Zhang X."/>
            <person name="Xin B."/>
            <person name="Zou M."/>
            <person name="Gao Y."/>
            <person name="Qin F."/>
            <person name="Hu Q."/>
            <person name="Xie B."/>
            <person name="Cheng X."/>
        </authorList>
    </citation>
    <scope>NUCLEOTIDE SEQUENCE [LARGE SCALE GENOMIC DNA]</scope>
    <source>
        <strain evidence="9 10">IJ1G</strain>
    </source>
</reference>
<dbReference type="InterPro" id="IPR050131">
    <property type="entry name" value="Peptidase_S8_subtilisin-like"/>
</dbReference>
<evidence type="ECO:0000259" key="7">
    <source>
        <dbReference type="Pfam" id="PF00082"/>
    </source>
</evidence>